<evidence type="ECO:0000256" key="3">
    <source>
        <dbReference type="ARBA" id="ARBA00038502"/>
    </source>
</evidence>
<dbReference type="PANTHER" id="PTHR43792:SF8">
    <property type="entry name" value="[RIBOSOMAL PROTEIN US5]-ALANINE N-ACETYLTRANSFERASE"/>
    <property type="match status" value="1"/>
</dbReference>
<dbReference type="InterPro" id="IPR000182">
    <property type="entry name" value="GNAT_dom"/>
</dbReference>
<protein>
    <submittedName>
        <fullName evidence="5">N-acetyltransferase</fullName>
    </submittedName>
</protein>
<dbReference type="GO" id="GO:0008999">
    <property type="term" value="F:protein-N-terminal-alanine acetyltransferase activity"/>
    <property type="evidence" value="ECO:0007669"/>
    <property type="project" value="TreeGrafter"/>
</dbReference>
<proteinExistence type="inferred from homology"/>
<dbReference type="Proteomes" id="UP000270678">
    <property type="component" value="Chromosome"/>
</dbReference>
<organism evidence="5 6">
    <name type="scientific">Paenibacillus lutimineralis</name>
    <dbReference type="NCBI Taxonomy" id="2707005"/>
    <lineage>
        <taxon>Bacteria</taxon>
        <taxon>Bacillati</taxon>
        <taxon>Bacillota</taxon>
        <taxon>Bacilli</taxon>
        <taxon>Bacillales</taxon>
        <taxon>Paenibacillaceae</taxon>
        <taxon>Paenibacillus</taxon>
    </lineage>
</organism>
<dbReference type="SUPFAM" id="SSF55729">
    <property type="entry name" value="Acyl-CoA N-acyltransferases (Nat)"/>
    <property type="match status" value="1"/>
</dbReference>
<dbReference type="KEGG" id="plut:EI981_10930"/>
<dbReference type="RefSeq" id="WP_126998035.1">
    <property type="nucleotide sequence ID" value="NZ_CP034346.1"/>
</dbReference>
<dbReference type="GO" id="GO:0005737">
    <property type="term" value="C:cytoplasm"/>
    <property type="evidence" value="ECO:0007669"/>
    <property type="project" value="TreeGrafter"/>
</dbReference>
<dbReference type="AlphaFoldDB" id="A0A3Q9IC40"/>
<dbReference type="PANTHER" id="PTHR43792">
    <property type="entry name" value="GNAT FAMILY, PUTATIVE (AFU_ORTHOLOGUE AFUA_3G00765)-RELATED-RELATED"/>
    <property type="match status" value="1"/>
</dbReference>
<evidence type="ECO:0000256" key="2">
    <source>
        <dbReference type="ARBA" id="ARBA00023315"/>
    </source>
</evidence>
<sequence length="175" mass="20224">MTNLTLEFLSQENTEEILEFEKENRDFFEAFVPSRGDEYYQPAIFQGIINSLIEEQLQDLCYMYVIRNQEGEMVGRINIVNIVQEGCRRAELGYRIGQKHGGKGYATAAVKLIMSEAFGRHRIEHLDAGTSPSNMGSQIVLLKNGFEFVRREEKAVQVGDRWEDSIWFMKKKMAD</sequence>
<dbReference type="PROSITE" id="PS51186">
    <property type="entry name" value="GNAT"/>
    <property type="match status" value="1"/>
</dbReference>
<dbReference type="OrthoDB" id="9801656at2"/>
<accession>A0A3Q9IC40</accession>
<evidence type="ECO:0000259" key="4">
    <source>
        <dbReference type="PROSITE" id="PS51186"/>
    </source>
</evidence>
<dbReference type="Gene3D" id="3.40.630.30">
    <property type="match status" value="1"/>
</dbReference>
<keyword evidence="2" id="KW-0012">Acyltransferase</keyword>
<comment type="similarity">
    <text evidence="3">Belongs to the acetyltransferase family. RimJ subfamily.</text>
</comment>
<dbReference type="EMBL" id="CP034346">
    <property type="protein sequence ID" value="AZS14923.1"/>
    <property type="molecule type" value="Genomic_DNA"/>
</dbReference>
<evidence type="ECO:0000313" key="6">
    <source>
        <dbReference type="Proteomes" id="UP000270678"/>
    </source>
</evidence>
<dbReference type="InterPro" id="IPR051531">
    <property type="entry name" value="N-acetyltransferase"/>
</dbReference>
<keyword evidence="1 5" id="KW-0808">Transferase</keyword>
<evidence type="ECO:0000256" key="1">
    <source>
        <dbReference type="ARBA" id="ARBA00022679"/>
    </source>
</evidence>
<feature type="domain" description="N-acetyltransferase" evidence="4">
    <location>
        <begin position="15"/>
        <end position="174"/>
    </location>
</feature>
<keyword evidence="6" id="KW-1185">Reference proteome</keyword>
<reference evidence="6" key="1">
    <citation type="submission" date="2018-12" db="EMBL/GenBank/DDBJ databases">
        <title>Complete genome sequence of Paenibacillus sp. MBLB1234.</title>
        <authorList>
            <person name="Nam Y.-D."/>
            <person name="Kang J."/>
            <person name="Chung W.-H."/>
            <person name="Park Y.S."/>
        </authorList>
    </citation>
    <scope>NUCLEOTIDE SEQUENCE [LARGE SCALE GENOMIC DNA]</scope>
    <source>
        <strain evidence="6">MBLB1234</strain>
    </source>
</reference>
<name>A0A3Q9IC40_9BACL</name>
<dbReference type="Pfam" id="PF13302">
    <property type="entry name" value="Acetyltransf_3"/>
    <property type="match status" value="1"/>
</dbReference>
<dbReference type="InterPro" id="IPR016181">
    <property type="entry name" value="Acyl_CoA_acyltransferase"/>
</dbReference>
<gene>
    <name evidence="5" type="ORF">EI981_10930</name>
</gene>
<evidence type="ECO:0000313" key="5">
    <source>
        <dbReference type="EMBL" id="AZS14923.1"/>
    </source>
</evidence>